<comment type="caution">
    <text evidence="1">The sequence shown here is derived from an EMBL/GenBank/DDBJ whole genome shotgun (WGS) entry which is preliminary data.</text>
</comment>
<proteinExistence type="predicted"/>
<reference evidence="1 2" key="1">
    <citation type="journal article" date="2021" name="Sci. Rep.">
        <title>Genetic and phenotypic analysis of the pathogenic potential of two novel Chlamydia gallinacea strains compared to Chlamydia psittaci.</title>
        <authorList>
            <person name="Heijne M."/>
            <person name="Jelocnik M."/>
            <person name="Umanets A."/>
            <person name="Brouwer M.S.M."/>
            <person name="Dinkla A."/>
            <person name="Harders F."/>
            <person name="van Keulen L.J.M."/>
            <person name="Roest H.J."/>
            <person name="Schaafsma F."/>
            <person name="Velkers F.C."/>
            <person name="van der Goot J.A."/>
            <person name="Pannekoek Y."/>
            <person name="Koets A.P."/>
        </authorList>
    </citation>
    <scope>NUCLEOTIDE SEQUENCE [LARGE SCALE GENOMIC DNA]</scope>
    <source>
        <strain evidence="1 2">NL_F725</strain>
    </source>
</reference>
<evidence type="ECO:0008006" key="3">
    <source>
        <dbReference type="Google" id="ProtNLM"/>
    </source>
</evidence>
<name>A0ABS7IWU9_9CHLA</name>
<keyword evidence="2" id="KW-1185">Reference proteome</keyword>
<accession>A0ABS7IWU9</accession>
<sequence>MQPMTIFFSVLFSSVCLGVVFGAYCQLYYLIQTVLLSWKLLSRHAIAKRQALLSLAVFGGYSTTRLSQEIDFLTQYHHISWRQFLKYGYDILFAFSEMEDAQQQLLKEILESLQDRNEKEIIPFIEDFWASDNLFAFESTAYEQAVEKYLKQRSRPIFWLVSQVFHFLDLPAVCFSR</sequence>
<dbReference type="EMBL" id="JAEMHH010000011">
    <property type="protein sequence ID" value="MBX6680122.1"/>
    <property type="molecule type" value="Genomic_DNA"/>
</dbReference>
<dbReference type="Proteomes" id="UP000781104">
    <property type="component" value="Unassembled WGS sequence"/>
</dbReference>
<protein>
    <recommendedName>
        <fullName evidence="3">Inner membrane protein</fullName>
    </recommendedName>
</protein>
<evidence type="ECO:0000313" key="2">
    <source>
        <dbReference type="Proteomes" id="UP000781104"/>
    </source>
</evidence>
<organism evidence="1 2">
    <name type="scientific">Chlamydia gallinacea</name>
    <dbReference type="NCBI Taxonomy" id="1457153"/>
    <lineage>
        <taxon>Bacteria</taxon>
        <taxon>Pseudomonadati</taxon>
        <taxon>Chlamydiota</taxon>
        <taxon>Chlamydiia</taxon>
        <taxon>Chlamydiales</taxon>
        <taxon>Chlamydiaceae</taxon>
        <taxon>Chlamydia/Chlamydophila group</taxon>
        <taxon>Chlamydia</taxon>
    </lineage>
</organism>
<evidence type="ECO:0000313" key="1">
    <source>
        <dbReference type="EMBL" id="MBX6680122.1"/>
    </source>
</evidence>
<gene>
    <name evidence="1" type="ORF">JG731_01970</name>
</gene>